<evidence type="ECO:0000313" key="2">
    <source>
        <dbReference type="EMBL" id="MFC6355878.1"/>
    </source>
</evidence>
<evidence type="ECO:0000256" key="1">
    <source>
        <dbReference type="SAM" id="MobiDB-lite"/>
    </source>
</evidence>
<comment type="caution">
    <text evidence="2">The sequence shown here is derived from an EMBL/GenBank/DDBJ whole genome shotgun (WGS) entry which is preliminary data.</text>
</comment>
<dbReference type="RefSeq" id="WP_386729316.1">
    <property type="nucleotide sequence ID" value="NZ_JBHSTP010000001.1"/>
</dbReference>
<dbReference type="EMBL" id="JBHSTP010000001">
    <property type="protein sequence ID" value="MFC6355878.1"/>
    <property type="molecule type" value="Genomic_DNA"/>
</dbReference>
<gene>
    <name evidence="2" type="ORF">ACFQB0_07135</name>
</gene>
<evidence type="ECO:0000313" key="3">
    <source>
        <dbReference type="Proteomes" id="UP001596306"/>
    </source>
</evidence>
<feature type="region of interest" description="Disordered" evidence="1">
    <location>
        <begin position="52"/>
        <end position="85"/>
    </location>
</feature>
<keyword evidence="3" id="KW-1185">Reference proteome</keyword>
<feature type="compositionally biased region" description="Low complexity" evidence="1">
    <location>
        <begin position="74"/>
        <end position="85"/>
    </location>
</feature>
<sequence length="85" mass="8503">MSAARTAVGEAAVEVADLVGAVGRGDGRSEELGVGAGEVGIRLAVGGKYPIAPEPRSVGSGERRLTPRCRRPSAIRSVAAASSAM</sequence>
<name>A0ABW1VDL3_9MICO</name>
<reference evidence="3" key="1">
    <citation type="journal article" date="2019" name="Int. J. Syst. Evol. Microbiol.">
        <title>The Global Catalogue of Microorganisms (GCM) 10K type strain sequencing project: providing services to taxonomists for standard genome sequencing and annotation.</title>
        <authorList>
            <consortium name="The Broad Institute Genomics Platform"/>
            <consortium name="The Broad Institute Genome Sequencing Center for Infectious Disease"/>
            <person name="Wu L."/>
            <person name="Ma J."/>
        </authorList>
    </citation>
    <scope>NUCLEOTIDE SEQUENCE [LARGE SCALE GENOMIC DNA]</scope>
    <source>
        <strain evidence="3">CCUG 43304</strain>
    </source>
</reference>
<protein>
    <submittedName>
        <fullName evidence="2">Uncharacterized protein</fullName>
    </submittedName>
</protein>
<accession>A0ABW1VDL3</accession>
<organism evidence="2 3">
    <name type="scientific">Luethyella okanaganae</name>
    <dbReference type="NCBI Taxonomy" id="69372"/>
    <lineage>
        <taxon>Bacteria</taxon>
        <taxon>Bacillati</taxon>
        <taxon>Actinomycetota</taxon>
        <taxon>Actinomycetes</taxon>
        <taxon>Micrococcales</taxon>
        <taxon>Microbacteriaceae</taxon>
        <taxon>Luethyella</taxon>
    </lineage>
</organism>
<dbReference type="Proteomes" id="UP001596306">
    <property type="component" value="Unassembled WGS sequence"/>
</dbReference>
<proteinExistence type="predicted"/>